<dbReference type="EMBL" id="LT907975">
    <property type="protein sequence ID" value="SOB59267.1"/>
    <property type="molecule type" value="Genomic_DNA"/>
</dbReference>
<keyword evidence="5" id="KW-1185">Reference proteome</keyword>
<evidence type="ECO:0000256" key="3">
    <source>
        <dbReference type="ARBA" id="ARBA00038374"/>
    </source>
</evidence>
<dbReference type="GO" id="GO:0008233">
    <property type="term" value="F:peptidase activity"/>
    <property type="evidence" value="ECO:0007669"/>
    <property type="project" value="UniProtKB-KW"/>
</dbReference>
<accession>A0A2C8F9U0</accession>
<dbReference type="PROSITE" id="PS01276">
    <property type="entry name" value="PEPTIDASE_U32"/>
    <property type="match status" value="1"/>
</dbReference>
<keyword evidence="1" id="KW-0645">Protease</keyword>
<dbReference type="SUPFAM" id="SSF51395">
    <property type="entry name" value="FMN-linked oxidoreductases"/>
    <property type="match status" value="1"/>
</dbReference>
<organism evidence="4 5">
    <name type="scientific">Pseudodesulfovibrio profundus</name>
    <dbReference type="NCBI Taxonomy" id="57320"/>
    <lineage>
        <taxon>Bacteria</taxon>
        <taxon>Pseudomonadati</taxon>
        <taxon>Thermodesulfobacteriota</taxon>
        <taxon>Desulfovibrionia</taxon>
        <taxon>Desulfovibrionales</taxon>
        <taxon>Desulfovibrionaceae</taxon>
    </lineage>
</organism>
<evidence type="ECO:0000313" key="4">
    <source>
        <dbReference type="EMBL" id="SOB59267.1"/>
    </source>
</evidence>
<dbReference type="Pfam" id="PF01136">
    <property type="entry name" value="Peptidase_U32"/>
    <property type="match status" value="1"/>
</dbReference>
<evidence type="ECO:0000256" key="1">
    <source>
        <dbReference type="ARBA" id="ARBA00022670"/>
    </source>
</evidence>
<proteinExistence type="inferred from homology"/>
<dbReference type="InterPro" id="IPR001539">
    <property type="entry name" value="Peptidase_U32"/>
</dbReference>
<comment type="similarity">
    <text evidence="3">Belongs to the peptidase U32 family.</text>
</comment>
<dbReference type="OrthoDB" id="9807498at2"/>
<dbReference type="RefSeq" id="WP_097012162.1">
    <property type="nucleotide sequence ID" value="NZ_LT907975.1"/>
</dbReference>
<dbReference type="KEGG" id="pprf:DPRO_2361"/>
<dbReference type="GO" id="GO:0006508">
    <property type="term" value="P:proteolysis"/>
    <property type="evidence" value="ECO:0007669"/>
    <property type="project" value="UniProtKB-KW"/>
</dbReference>
<sequence>MTASNPHIPELLVPAGDMEKLETAILYGADAVYLGGDSLNLRAGAGGFSPEELERAIELAHDANVKVYFTLNVYPRESMIPAVKEYIERLRELKPDAIIAADPGVIRMVRRLAPEIPVHVSTQANTSNSESIRFWQECGASRVNVARELRSQELMEMLAIARTEMPDVDLEVFVHGAMCMAVSGRCYMSAYLNDRPGNLGECSHPCRYEYKPHTVTFEERTRPGEALWEIREYPIEKPEEEFSFDEEEDDFSFEPLGGDETPAETMADPALTLGHETGGWTKIFAAQDLCLMHYVEWFSRMKVASLKLEGRTKSSAYLAQVVDAYKTALNDIPKGEFKPEKYLSEVVNAASRPLTTGFFDPERRGAIAMPPDPGEKRPVLARILEKTGDGRWRVQTKSRWNMSDDIELLIPGMERPRLSCEKYGVENKDNEGLEVAHPGQFVEFICDHPGIRPGIFLRQPWDLDDLD</sequence>
<dbReference type="Proteomes" id="UP000219215">
    <property type="component" value="Chromosome DPRO"/>
</dbReference>
<reference evidence="5" key="1">
    <citation type="submission" date="2017-09" db="EMBL/GenBank/DDBJ databases">
        <authorList>
            <person name="Regsiter A."/>
            <person name="William W."/>
        </authorList>
    </citation>
    <scope>NUCLEOTIDE SEQUENCE [LARGE SCALE GENOMIC DNA]</scope>
    <source>
        <strain evidence="5">500-1</strain>
    </source>
</reference>
<gene>
    <name evidence="4" type="ORF">DPRO_2361</name>
</gene>
<dbReference type="InterPro" id="IPR051454">
    <property type="entry name" value="RNA/ubiquinone_mod_enzymes"/>
</dbReference>
<dbReference type="AlphaFoldDB" id="A0A2C8F9U0"/>
<dbReference type="PANTHER" id="PTHR30217">
    <property type="entry name" value="PEPTIDASE U32 FAMILY"/>
    <property type="match status" value="1"/>
</dbReference>
<dbReference type="PANTHER" id="PTHR30217:SF6">
    <property type="entry name" value="TRNA HYDROXYLATION PROTEIN P"/>
    <property type="match status" value="1"/>
</dbReference>
<name>A0A2C8F9U0_9BACT</name>
<evidence type="ECO:0000256" key="2">
    <source>
        <dbReference type="ARBA" id="ARBA00022801"/>
    </source>
</evidence>
<keyword evidence="2" id="KW-0378">Hydrolase</keyword>
<protein>
    <submittedName>
        <fullName evidence="4">Peptidase U32</fullName>
    </submittedName>
</protein>
<evidence type="ECO:0000313" key="5">
    <source>
        <dbReference type="Proteomes" id="UP000219215"/>
    </source>
</evidence>